<evidence type="ECO:0000259" key="2">
    <source>
        <dbReference type="Pfam" id="PF13243"/>
    </source>
</evidence>
<dbReference type="InterPro" id="IPR032696">
    <property type="entry name" value="SQ_cyclase_C"/>
</dbReference>
<feature type="compositionally biased region" description="Low complexity" evidence="1">
    <location>
        <begin position="36"/>
        <end position="45"/>
    </location>
</feature>
<dbReference type="GO" id="GO:0016740">
    <property type="term" value="F:transferase activity"/>
    <property type="evidence" value="ECO:0007669"/>
    <property type="project" value="UniProtKB-KW"/>
</dbReference>
<proteinExistence type="predicted"/>
<dbReference type="Gene3D" id="1.50.10.20">
    <property type="match status" value="1"/>
</dbReference>
<dbReference type="GO" id="GO:0010333">
    <property type="term" value="F:terpene synthase activity"/>
    <property type="evidence" value="ECO:0007669"/>
    <property type="project" value="InterPro"/>
</dbReference>
<dbReference type="GO" id="GO:0000287">
    <property type="term" value="F:magnesium ion binding"/>
    <property type="evidence" value="ECO:0007669"/>
    <property type="project" value="TreeGrafter"/>
</dbReference>
<gene>
    <name evidence="3" type="ORF">D7I43_06150</name>
</gene>
<sequence length="614" mass="63969">MGRPQRDHPGGRRRRGGATGRRADRPVPRDARRPGRPVSPRGGLPDPATRLHQWLLRLDGLLGGAVSGGPWEQTAAERPAPGGGAGAASTGGAGAALAERSARDPGGDLVASMLAEPAGRSSPSVYETGRLVSLAPWLTGHGERIAWLVRTQRPDGAWGAPDGYALVPTLSATEALLAVLRRGDGGFARERLGQVAHRGLRALHDTLTGPGAPPPPDLPATDLIVPALTDLIAGHLDALRERPDLGDWDAAPRPPLPVGLDGGRLDRVRMLLAAGRPLPEKLAHALEVVGPAARRAVGVGPVGPGTVGASPAATAAWLGPDPGPAHPARAYLEDLVRQYGGPVPCASPITVFERSWVLGTLCRAGVPVRVPDVLTAELRDALGPTGTPTGPGLPADADTTSVTVYALARLGQPVDPTVLRAYDTGEHFCTWPGEDGASVTTNAHVLDALGHLLPYGGPAAPWLASAVDRVTRWLLDQQEPDGRWSDRWHASPYYATCCAVLALTGYGSADAARRAVDRAASWVLAGQRPDGSWGRWSGSAEETAYAVQTLIAAGNRDGAGAAALARGAAWLSEVDDHDGAPELWHDKDLYRPTLIVQAAVRAARWLVRPEAGGG</sequence>
<dbReference type="SUPFAM" id="SSF48239">
    <property type="entry name" value="Terpenoid cyclases/Protein prenyltransferases"/>
    <property type="match status" value="1"/>
</dbReference>
<protein>
    <submittedName>
        <fullName evidence="3">Prenyltransferase</fullName>
    </submittedName>
</protein>
<dbReference type="InterPro" id="IPR008930">
    <property type="entry name" value="Terpenoid_cyclase/PrenylTrfase"/>
</dbReference>
<dbReference type="PANTHER" id="PTHR31739">
    <property type="entry name" value="ENT-COPALYL DIPHOSPHATE SYNTHASE, CHLOROPLASTIC"/>
    <property type="match status" value="1"/>
</dbReference>
<keyword evidence="3" id="KW-0808">Transferase</keyword>
<accession>A0A420F6N5</accession>
<dbReference type="UniPathway" id="UPA00337"/>
<name>A0A420F6N5_9ACTN</name>
<feature type="compositionally biased region" description="Gly residues" evidence="1">
    <location>
        <begin position="81"/>
        <end position="94"/>
    </location>
</feature>
<dbReference type="Pfam" id="PF13243">
    <property type="entry name" value="SQHop_cyclase_C"/>
    <property type="match status" value="1"/>
</dbReference>
<dbReference type="Gene3D" id="1.50.10.160">
    <property type="match status" value="1"/>
</dbReference>
<comment type="caution">
    <text evidence="3">The sequence shown here is derived from an EMBL/GenBank/DDBJ whole genome shotgun (WGS) entry which is preliminary data.</text>
</comment>
<evidence type="ECO:0000256" key="1">
    <source>
        <dbReference type="SAM" id="MobiDB-lite"/>
    </source>
</evidence>
<dbReference type="InterPro" id="IPR050148">
    <property type="entry name" value="Terpene_synthase-like"/>
</dbReference>
<evidence type="ECO:0000313" key="4">
    <source>
        <dbReference type="Proteomes" id="UP000285744"/>
    </source>
</evidence>
<feature type="region of interest" description="Disordered" evidence="1">
    <location>
        <begin position="68"/>
        <end position="105"/>
    </location>
</feature>
<reference evidence="3 4" key="1">
    <citation type="journal article" date="2018" name="Int. J. Syst. Evol. Microbiol.">
        <title>Micromonospora globbae sp. nov., an endophytic actinomycete isolated from roots of Globba winitii C. H. Wright.</title>
        <authorList>
            <person name="Kuncharoen N."/>
            <person name="Pittayakhajonwut P."/>
            <person name="Tanasupawat S."/>
        </authorList>
    </citation>
    <scope>NUCLEOTIDE SEQUENCE [LARGE SCALE GENOMIC DNA]</scope>
    <source>
        <strain evidence="3 4">WPS1-2</strain>
    </source>
</reference>
<dbReference type="PANTHER" id="PTHR31739:SF25">
    <property type="entry name" value="(E,E)-GERANYLLINALOOL SYNTHASE"/>
    <property type="match status" value="1"/>
</dbReference>
<feature type="compositionally biased region" description="Basic and acidic residues" evidence="1">
    <location>
        <begin position="21"/>
        <end position="33"/>
    </location>
</feature>
<evidence type="ECO:0000313" key="3">
    <source>
        <dbReference type="EMBL" id="RKF28583.1"/>
    </source>
</evidence>
<dbReference type="AlphaFoldDB" id="A0A420F6N5"/>
<dbReference type="OrthoDB" id="9758578at2"/>
<dbReference type="Proteomes" id="UP000285744">
    <property type="component" value="Unassembled WGS sequence"/>
</dbReference>
<organism evidence="3 4">
    <name type="scientific">Micromonospora globbae</name>
    <dbReference type="NCBI Taxonomy" id="1894969"/>
    <lineage>
        <taxon>Bacteria</taxon>
        <taxon>Bacillati</taxon>
        <taxon>Actinomycetota</taxon>
        <taxon>Actinomycetes</taxon>
        <taxon>Micromonosporales</taxon>
        <taxon>Micromonosporaceae</taxon>
        <taxon>Micromonospora</taxon>
    </lineage>
</organism>
<feature type="region of interest" description="Disordered" evidence="1">
    <location>
        <begin position="1"/>
        <end position="47"/>
    </location>
</feature>
<dbReference type="EMBL" id="RAQQ01000003">
    <property type="protein sequence ID" value="RKF28583.1"/>
    <property type="molecule type" value="Genomic_DNA"/>
</dbReference>
<dbReference type="GO" id="GO:0016102">
    <property type="term" value="P:diterpenoid biosynthetic process"/>
    <property type="evidence" value="ECO:0007669"/>
    <property type="project" value="TreeGrafter"/>
</dbReference>
<feature type="compositionally biased region" description="Basic and acidic residues" evidence="1">
    <location>
        <begin position="1"/>
        <end position="10"/>
    </location>
</feature>
<feature type="domain" description="Squalene cyclase C-terminal" evidence="2">
    <location>
        <begin position="438"/>
        <end position="580"/>
    </location>
</feature>